<feature type="transmembrane region" description="Helical" evidence="1">
    <location>
        <begin position="12"/>
        <end position="35"/>
    </location>
</feature>
<accession>A0ABR8D2H2</accession>
<feature type="transmembrane region" description="Helical" evidence="1">
    <location>
        <begin position="128"/>
        <end position="148"/>
    </location>
</feature>
<evidence type="ECO:0000256" key="1">
    <source>
        <dbReference type="SAM" id="Phobius"/>
    </source>
</evidence>
<name>A0ABR8D2H2_9NOST</name>
<dbReference type="EMBL" id="JACJSG010000008">
    <property type="protein sequence ID" value="MBD2500465.1"/>
    <property type="molecule type" value="Genomic_DNA"/>
</dbReference>
<comment type="caution">
    <text evidence="2">The sequence shown here is derived from an EMBL/GenBank/DDBJ whole genome shotgun (WGS) entry which is preliminary data.</text>
</comment>
<evidence type="ECO:0000313" key="2">
    <source>
        <dbReference type="EMBL" id="MBD2500465.1"/>
    </source>
</evidence>
<dbReference type="Proteomes" id="UP000661112">
    <property type="component" value="Unassembled WGS sequence"/>
</dbReference>
<keyword evidence="1" id="KW-0472">Membrane</keyword>
<reference evidence="2 3" key="1">
    <citation type="journal article" date="2020" name="ISME J.">
        <title>Comparative genomics reveals insights into cyanobacterial evolution and habitat adaptation.</title>
        <authorList>
            <person name="Chen M.Y."/>
            <person name="Teng W.K."/>
            <person name="Zhao L."/>
            <person name="Hu C.X."/>
            <person name="Zhou Y.K."/>
            <person name="Han B.P."/>
            <person name="Song L.R."/>
            <person name="Shu W.S."/>
        </authorList>
    </citation>
    <scope>NUCLEOTIDE SEQUENCE [LARGE SCALE GENOMIC DNA]</scope>
    <source>
        <strain evidence="2 3">FACHB-119</strain>
    </source>
</reference>
<feature type="transmembrane region" description="Helical" evidence="1">
    <location>
        <begin position="201"/>
        <end position="224"/>
    </location>
</feature>
<keyword evidence="1" id="KW-1133">Transmembrane helix</keyword>
<keyword evidence="3" id="KW-1185">Reference proteome</keyword>
<proteinExistence type="predicted"/>
<dbReference type="RefSeq" id="WP_190469294.1">
    <property type="nucleotide sequence ID" value="NZ_JACJSG010000008.1"/>
</dbReference>
<organism evidence="2 3">
    <name type="scientific">Anabaena azotica FACHB-119</name>
    <dbReference type="NCBI Taxonomy" id="947527"/>
    <lineage>
        <taxon>Bacteria</taxon>
        <taxon>Bacillati</taxon>
        <taxon>Cyanobacteriota</taxon>
        <taxon>Cyanophyceae</taxon>
        <taxon>Nostocales</taxon>
        <taxon>Nostocaceae</taxon>
        <taxon>Anabaena</taxon>
        <taxon>Anabaena azotica</taxon>
    </lineage>
</organism>
<gene>
    <name evidence="2" type="ORF">H6G83_07495</name>
</gene>
<protein>
    <submittedName>
        <fullName evidence="2">Uncharacterized protein</fullName>
    </submittedName>
</protein>
<feature type="transmembrane region" description="Helical" evidence="1">
    <location>
        <begin position="87"/>
        <end position="108"/>
    </location>
</feature>
<feature type="transmembrane region" description="Helical" evidence="1">
    <location>
        <begin position="55"/>
        <end position="75"/>
    </location>
</feature>
<keyword evidence="1" id="KW-0812">Transmembrane</keyword>
<evidence type="ECO:0000313" key="3">
    <source>
        <dbReference type="Proteomes" id="UP000661112"/>
    </source>
</evidence>
<feature type="transmembrane region" description="Helical" evidence="1">
    <location>
        <begin position="155"/>
        <end position="181"/>
    </location>
</feature>
<sequence length="236" mass="27118">MEFKISPNQITRLLIFITIAIGFASLSGQFYVYFLNGDKLSGVVRMFDLNEEQNIPTLVTGLILLFCSLLLEFVALAKQRENNRYSAYWHGLAITFIYLSFDELLELHEKINSILNRIVQSTGQRLDILNILLVLIFILVYFKFLLHLPKKIKRFFVLAFACVVIGGVGIELLGVCFFPNIYHQESLISEIITTIEECFEILGLTIFIHGILLYLNSFVTDIHINIVGSEKKRFQQ</sequence>